<evidence type="ECO:0000256" key="7">
    <source>
        <dbReference type="SAM" id="MobiDB-lite"/>
    </source>
</evidence>
<feature type="region of interest" description="Disordered" evidence="7">
    <location>
        <begin position="790"/>
        <end position="818"/>
    </location>
</feature>
<keyword evidence="4" id="KW-0698">rRNA processing</keyword>
<comment type="function">
    <text evidence="6">Involved in nucleolar processing of pre-18S ribosomal RNA. Has a role in the nuclear export of 40S pre-ribosomal subunit to the cytoplasm.</text>
</comment>
<evidence type="ECO:0000256" key="6">
    <source>
        <dbReference type="ARBA" id="ARBA00024695"/>
    </source>
</evidence>
<dbReference type="RefSeq" id="XP_002768853.1">
    <property type="nucleotide sequence ID" value="XM_002768807.1"/>
</dbReference>
<evidence type="ECO:0000256" key="2">
    <source>
        <dbReference type="ARBA" id="ARBA00007466"/>
    </source>
</evidence>
<protein>
    <submittedName>
        <fullName evidence="8">Troponin T, skeletal muscle, putative</fullName>
    </submittedName>
</protein>
<accession>C5LNY9</accession>
<gene>
    <name evidence="8" type="ORF">Pmar_PMAR000261</name>
</gene>
<dbReference type="OrthoDB" id="441771at2759"/>
<feature type="compositionally biased region" description="Basic residues" evidence="7">
    <location>
        <begin position="792"/>
        <end position="804"/>
    </location>
</feature>
<feature type="compositionally biased region" description="Basic and acidic residues" evidence="7">
    <location>
        <begin position="62"/>
        <end position="89"/>
    </location>
</feature>
<dbReference type="OMA" id="FRLIACH"/>
<dbReference type="InParanoid" id="C5LNY9"/>
<evidence type="ECO:0000256" key="3">
    <source>
        <dbReference type="ARBA" id="ARBA00022517"/>
    </source>
</evidence>
<comment type="subcellular location">
    <subcellularLocation>
        <location evidence="1">Nucleus</location>
        <location evidence="1">Nucleolus</location>
    </subcellularLocation>
</comment>
<keyword evidence="9" id="KW-1185">Reference proteome</keyword>
<feature type="region of interest" description="Disordered" evidence="7">
    <location>
        <begin position="298"/>
        <end position="392"/>
    </location>
</feature>
<dbReference type="PANTHER" id="PTHR23183">
    <property type="entry name" value="NOP14"/>
    <property type="match status" value="1"/>
</dbReference>
<sequence>MPTKKTANKLSSRDRQRPSDGSGFNQFDMRANKTARKPVLGMAQQHGSRRNMSESKSYAKTSRKDSLLKEFRALGKTGSFKDRRLDAKARGMTADELASARFRKERIRQQEKSKKKRNAAFGLEDEEEGEGSAEGVEHNLLTHGGKPVKTMTADELRGDPLSDSDDDEELKKEIEAELMKTTEHGKHANKQDLYQEIMAKAKAYKADRQREKMKHEEELNALDAHYKGILPSLKFRPNKYSIEGIKAANALSSEGPDEFDMISKQLMMEGGHSAKAADRLMSSEEVALENAKRLEKLEEQRKNRMLNDEPSVEESLEEEEDVGEGEEEEGEEEEEEEDEDAAFDEEGGERDEVPEEAVEEAAGVESEDDEEEEEDIEDTGKKDGGAVAADDNERLAMLAVDESDSDIDDEDAQAVDEYTTAEERVAEEGTSVQYPTELPVGFDAFTNTASEDKAGLPFSVSCPQDGDAMEKLLTTFDPLSRAKLVFRLIACHNTPDERSEPRQLRVLLSSLFSYLADHEIRMLPLIRAPLIDLARLMPDCATDYFTMNLIGAYANSRRPDAKAINMLHIVATVFQTTDIRHRVVQPALMLLEQWACCTQDMRLLALLYEFLQPAKRYSPAFFQLAGRLMRCGTETEQETAKLLTRRVCMQAGPEEKAGLQIVIQKYCPSLSRLVLGPHARLRLHAFRPIAVPSLEPVFYDPDSAQSHIKGKDPILYETQKMKRQYKQERRGAKRQLTKDASFLRHVRANDMQAKETAIQHDKKRIRAALDESTNNYKVMRTENARMDTKLHGSYRKNKAKKKANPRMAGNQMAQKSTD</sequence>
<feature type="region of interest" description="Disordered" evidence="7">
    <location>
        <begin position="1"/>
        <end position="169"/>
    </location>
</feature>
<organism evidence="9">
    <name type="scientific">Perkinsus marinus (strain ATCC 50983 / TXsc)</name>
    <dbReference type="NCBI Taxonomy" id="423536"/>
    <lineage>
        <taxon>Eukaryota</taxon>
        <taxon>Sar</taxon>
        <taxon>Alveolata</taxon>
        <taxon>Perkinsozoa</taxon>
        <taxon>Perkinsea</taxon>
        <taxon>Perkinsida</taxon>
        <taxon>Perkinsidae</taxon>
        <taxon>Perkinsus</taxon>
    </lineage>
</organism>
<reference evidence="8 9" key="1">
    <citation type="submission" date="2008-07" db="EMBL/GenBank/DDBJ databases">
        <authorList>
            <person name="El-Sayed N."/>
            <person name="Caler E."/>
            <person name="Inman J."/>
            <person name="Amedeo P."/>
            <person name="Hass B."/>
            <person name="Wortman J."/>
        </authorList>
    </citation>
    <scope>NUCLEOTIDE SEQUENCE [LARGE SCALE GENOMIC DNA]</scope>
    <source>
        <strain evidence="9">ATCC 50983 / TXsc</strain>
    </source>
</reference>
<dbReference type="Pfam" id="PF04147">
    <property type="entry name" value="Nop14"/>
    <property type="match status" value="2"/>
</dbReference>
<proteinExistence type="inferred from homology"/>
<feature type="compositionally biased region" description="Acidic residues" evidence="7">
    <location>
        <begin position="310"/>
        <end position="359"/>
    </location>
</feature>
<dbReference type="GO" id="GO:0030692">
    <property type="term" value="C:Noc4p-Nop14p complex"/>
    <property type="evidence" value="ECO:0007669"/>
    <property type="project" value="TreeGrafter"/>
</dbReference>
<dbReference type="AlphaFoldDB" id="C5LNY9"/>
<dbReference type="PANTHER" id="PTHR23183:SF0">
    <property type="entry name" value="NUCLEOLAR PROTEIN 14"/>
    <property type="match status" value="1"/>
</dbReference>
<evidence type="ECO:0000313" key="9">
    <source>
        <dbReference type="Proteomes" id="UP000007800"/>
    </source>
</evidence>
<dbReference type="EMBL" id="GG683913">
    <property type="protein sequence ID" value="EER01571.1"/>
    <property type="molecule type" value="Genomic_DNA"/>
</dbReference>
<dbReference type="InterPro" id="IPR007276">
    <property type="entry name" value="Nop14"/>
</dbReference>
<feature type="compositionally biased region" description="Acidic residues" evidence="7">
    <location>
        <begin position="365"/>
        <end position="377"/>
    </location>
</feature>
<evidence type="ECO:0000256" key="4">
    <source>
        <dbReference type="ARBA" id="ARBA00022552"/>
    </source>
</evidence>
<dbReference type="GeneID" id="9040102"/>
<dbReference type="GO" id="GO:0032040">
    <property type="term" value="C:small-subunit processome"/>
    <property type="evidence" value="ECO:0007669"/>
    <property type="project" value="InterPro"/>
</dbReference>
<keyword evidence="3" id="KW-0690">Ribosome biogenesis</keyword>
<dbReference type="GO" id="GO:0030490">
    <property type="term" value="P:maturation of SSU-rRNA"/>
    <property type="evidence" value="ECO:0007669"/>
    <property type="project" value="TreeGrafter"/>
</dbReference>
<comment type="similarity">
    <text evidence="2">Belongs to the NOP14 family.</text>
</comment>
<evidence type="ECO:0000256" key="1">
    <source>
        <dbReference type="ARBA" id="ARBA00004604"/>
    </source>
</evidence>
<keyword evidence="5" id="KW-0539">Nucleus</keyword>
<evidence type="ECO:0000256" key="5">
    <source>
        <dbReference type="ARBA" id="ARBA00023242"/>
    </source>
</evidence>
<feature type="compositionally biased region" description="Basic and acidic residues" evidence="7">
    <location>
        <begin position="298"/>
        <end position="307"/>
    </location>
</feature>
<dbReference type="Proteomes" id="UP000007800">
    <property type="component" value="Unassembled WGS sequence"/>
</dbReference>
<name>C5LNY9_PERM5</name>
<evidence type="ECO:0000313" key="8">
    <source>
        <dbReference type="EMBL" id="EER01571.1"/>
    </source>
</evidence>